<protein>
    <submittedName>
        <fullName evidence="1">Uncharacterized protein</fullName>
    </submittedName>
</protein>
<accession>A0A8H7AQY6</accession>
<comment type="caution">
    <text evidence="1">The sequence shown here is derived from an EMBL/GenBank/DDBJ whole genome shotgun (WGS) entry which is preliminary data.</text>
</comment>
<dbReference type="Proteomes" id="UP000606974">
    <property type="component" value="Unassembled WGS sequence"/>
</dbReference>
<dbReference type="AlphaFoldDB" id="A0A8H7AQY6"/>
<evidence type="ECO:0000313" key="1">
    <source>
        <dbReference type="EMBL" id="KAF7512714.1"/>
    </source>
</evidence>
<name>A0A8H7AQY6_9EURO</name>
<sequence length="123" mass="14573">MSSTAWTSEPPMALSPVVTEVTHLFIETFRLQMNELAVVAAKYFEQPLVDLREFEEWGEEACKDFDIEPESWNMELELKDWRAEKKLDAFKRGIEQEENLMMMHLFLSKYGLCSEEDDMVRER</sequence>
<reference evidence="1" key="1">
    <citation type="submission" date="2020-02" db="EMBL/GenBank/DDBJ databases">
        <authorList>
            <person name="Palmer J.M."/>
        </authorList>
    </citation>
    <scope>NUCLEOTIDE SEQUENCE</scope>
    <source>
        <strain evidence="1">EPUS1.4</strain>
        <tissue evidence="1">Thallus</tissue>
    </source>
</reference>
<proteinExistence type="predicted"/>
<gene>
    <name evidence="1" type="ORF">GJ744_000281</name>
</gene>
<evidence type="ECO:0000313" key="2">
    <source>
        <dbReference type="Proteomes" id="UP000606974"/>
    </source>
</evidence>
<organism evidence="1 2">
    <name type="scientific">Endocarpon pusillum</name>
    <dbReference type="NCBI Taxonomy" id="364733"/>
    <lineage>
        <taxon>Eukaryota</taxon>
        <taxon>Fungi</taxon>
        <taxon>Dikarya</taxon>
        <taxon>Ascomycota</taxon>
        <taxon>Pezizomycotina</taxon>
        <taxon>Eurotiomycetes</taxon>
        <taxon>Chaetothyriomycetidae</taxon>
        <taxon>Verrucariales</taxon>
        <taxon>Verrucariaceae</taxon>
        <taxon>Endocarpon</taxon>
    </lineage>
</organism>
<dbReference type="EMBL" id="JAACFV010000010">
    <property type="protein sequence ID" value="KAF7512714.1"/>
    <property type="molecule type" value="Genomic_DNA"/>
</dbReference>
<keyword evidence="2" id="KW-1185">Reference proteome</keyword>